<feature type="domain" description="DUF4143" evidence="2">
    <location>
        <begin position="201"/>
        <end position="366"/>
    </location>
</feature>
<sequence>MGSMLYIKRISDKELKRKLDSSGAVLIRGPKACGKTESAKQLSNSILNVDQDEQVSLLMENAPYRLLYGKTPRLIDEWQEQPKLWNYIRHEVDNRVRPAQFILTGSANPEESIKMHSGAGRFTTLDMRTMSWQELGFSSGKISMKSLFKGSKSNIDVLDKAVNLEFIIEKIIIGGFPGLLGKKLSQASYLNRGYIDLLSEVDMGRISNVKRDPVKIQNLLCSIARNTATIVNIKTLESDIRKKENNSLSRPSIYEYIDALKRLMIIEEQPAWNTHIRSSASLRKRSKYHFTDVSLSVAAIGADFDSLLNDLNFVGFLFESLVTHDLRVYAQANDAKVYYYQDSYGLEVDAIVQKYNGDWIAFEIKLGTGQIEEAARNLHKFALNLDKTKVKPPKSLNIITGTGISYTRSDGINVISLASLGV</sequence>
<gene>
    <name evidence="3" type="ORF">MBCUR_00610</name>
</gene>
<dbReference type="EMBL" id="LWMV01000011">
    <property type="protein sequence ID" value="KZX16397.1"/>
    <property type="molecule type" value="Genomic_DNA"/>
</dbReference>
<name>A0A166CS45_9EURY</name>
<feature type="domain" description="AAA" evidence="1">
    <location>
        <begin position="23"/>
        <end position="135"/>
    </location>
</feature>
<evidence type="ECO:0008006" key="5">
    <source>
        <dbReference type="Google" id="ProtNLM"/>
    </source>
</evidence>
<dbReference type="Proteomes" id="UP000077245">
    <property type="component" value="Unassembled WGS sequence"/>
</dbReference>
<dbReference type="Pfam" id="PF13635">
    <property type="entry name" value="DUF4143"/>
    <property type="match status" value="1"/>
</dbReference>
<comment type="caution">
    <text evidence="3">The sequence shown here is derived from an EMBL/GenBank/DDBJ whole genome shotgun (WGS) entry which is preliminary data.</text>
</comment>
<evidence type="ECO:0000313" key="4">
    <source>
        <dbReference type="Proteomes" id="UP000077245"/>
    </source>
</evidence>
<dbReference type="SUPFAM" id="SSF52540">
    <property type="entry name" value="P-loop containing nucleoside triphosphate hydrolases"/>
    <property type="match status" value="1"/>
</dbReference>
<organism evidence="3 4">
    <name type="scientific">Methanobrevibacter curvatus</name>
    <dbReference type="NCBI Taxonomy" id="49547"/>
    <lineage>
        <taxon>Archaea</taxon>
        <taxon>Methanobacteriati</taxon>
        <taxon>Methanobacteriota</taxon>
        <taxon>Methanomada group</taxon>
        <taxon>Methanobacteria</taxon>
        <taxon>Methanobacteriales</taxon>
        <taxon>Methanobacteriaceae</taxon>
        <taxon>Methanobrevibacter</taxon>
    </lineage>
</organism>
<dbReference type="PANTHER" id="PTHR43566">
    <property type="entry name" value="CONSERVED PROTEIN"/>
    <property type="match status" value="1"/>
</dbReference>
<dbReference type="AlphaFoldDB" id="A0A166CS45"/>
<dbReference type="PATRIC" id="fig|49547.3.peg.65"/>
<dbReference type="Pfam" id="PF13173">
    <property type="entry name" value="AAA_14"/>
    <property type="match status" value="1"/>
</dbReference>
<protein>
    <recommendedName>
        <fullName evidence="5">ATP-binding protein</fullName>
    </recommendedName>
</protein>
<reference evidence="3 4" key="1">
    <citation type="submission" date="2016-04" db="EMBL/GenBank/DDBJ databases">
        <title>Genome sequence of Methanobrevibacter curvatus DSM 11111.</title>
        <authorList>
            <person name="Poehlein A."/>
            <person name="Seedorf H."/>
            <person name="Daniel R."/>
        </authorList>
    </citation>
    <scope>NUCLEOTIDE SEQUENCE [LARGE SCALE GENOMIC DNA]</scope>
    <source>
        <strain evidence="3 4">DSM 11111</strain>
    </source>
</reference>
<evidence type="ECO:0000259" key="1">
    <source>
        <dbReference type="Pfam" id="PF13173"/>
    </source>
</evidence>
<evidence type="ECO:0000313" key="3">
    <source>
        <dbReference type="EMBL" id="KZX16397.1"/>
    </source>
</evidence>
<accession>A0A166CS45</accession>
<proteinExistence type="predicted"/>
<dbReference type="InterPro" id="IPR025420">
    <property type="entry name" value="DUF4143"/>
</dbReference>
<dbReference type="PANTHER" id="PTHR43566:SF1">
    <property type="entry name" value="AAA+ ATPASE DOMAIN-CONTAINING PROTEIN"/>
    <property type="match status" value="1"/>
</dbReference>
<evidence type="ECO:0000259" key="2">
    <source>
        <dbReference type="Pfam" id="PF13635"/>
    </source>
</evidence>
<keyword evidence="4" id="KW-1185">Reference proteome</keyword>
<dbReference type="InterPro" id="IPR041682">
    <property type="entry name" value="AAA_14"/>
</dbReference>
<dbReference type="InterPro" id="IPR027417">
    <property type="entry name" value="P-loop_NTPase"/>
</dbReference>